<proteinExistence type="predicted"/>
<evidence type="ECO:0000313" key="1">
    <source>
        <dbReference type="EMBL" id="CAN0570620.1"/>
    </source>
</evidence>
<evidence type="ECO:0000313" key="2">
    <source>
        <dbReference type="Proteomes" id="UP001162501"/>
    </source>
</evidence>
<dbReference type="Proteomes" id="UP001162501">
    <property type="component" value="Chromosome 9"/>
</dbReference>
<reference evidence="1" key="1">
    <citation type="submission" date="2023-05" db="EMBL/GenBank/DDBJ databases">
        <authorList>
            <consortium name="ELIXIR-Norway"/>
        </authorList>
    </citation>
    <scope>NUCLEOTIDE SEQUENCE</scope>
</reference>
<sequence length="116" mass="12364">MFSSYFEPGGGHSLFLRTPPGGAESSAVKGVSSGCRGGPTRWLRSRPPRSGYASVPRFWTTGKDGRDPTRDHTGVSGRSTGARGRYPPGKSREGPGKPQGRAGLLHPRLRLGKLSF</sequence>
<dbReference type="EMBL" id="OX596093">
    <property type="protein sequence ID" value="CAN0570620.1"/>
    <property type="molecule type" value="Genomic_DNA"/>
</dbReference>
<gene>
    <name evidence="1" type="ORF">MRATA1EN22A_LOCUS28171</name>
</gene>
<reference evidence="1" key="2">
    <citation type="submission" date="2025-03" db="EMBL/GenBank/DDBJ databases">
        <authorList>
            <consortium name="ELIXIR-Norway"/>
            <consortium name="Elixir Norway"/>
        </authorList>
    </citation>
    <scope>NUCLEOTIDE SEQUENCE</scope>
</reference>
<accession>A0AC60A8B9</accession>
<protein>
    <submittedName>
        <fullName evidence="1">Uncharacterized protein</fullName>
    </submittedName>
</protein>
<organism evidence="1 2">
    <name type="scientific">Rangifer tarandus platyrhynchus</name>
    <name type="common">Svalbard reindeer</name>
    <dbReference type="NCBI Taxonomy" id="3082113"/>
    <lineage>
        <taxon>Eukaryota</taxon>
        <taxon>Metazoa</taxon>
        <taxon>Chordata</taxon>
        <taxon>Craniata</taxon>
        <taxon>Vertebrata</taxon>
        <taxon>Euteleostomi</taxon>
        <taxon>Mammalia</taxon>
        <taxon>Eutheria</taxon>
        <taxon>Laurasiatheria</taxon>
        <taxon>Artiodactyla</taxon>
        <taxon>Ruminantia</taxon>
        <taxon>Pecora</taxon>
        <taxon>Cervidae</taxon>
        <taxon>Odocoileinae</taxon>
        <taxon>Rangifer</taxon>
    </lineage>
</organism>
<name>A0AC60A8B9_RANTA</name>